<dbReference type="AlphaFoldDB" id="A0A6A4S6T5"/>
<accession>A0A6A4S6T5</accession>
<reference evidence="2 3" key="1">
    <citation type="submission" date="2019-06" db="EMBL/GenBank/DDBJ databases">
        <title>Draft genomes of female and male turbot (Scophthalmus maximus).</title>
        <authorList>
            <person name="Xu H."/>
            <person name="Xu X.-W."/>
            <person name="Shao C."/>
            <person name="Chen S."/>
        </authorList>
    </citation>
    <scope>NUCLEOTIDE SEQUENCE [LARGE SCALE GENOMIC DNA]</scope>
    <source>
        <strain evidence="2">Ysfricsl-2016a</strain>
        <tissue evidence="2">Blood</tissue>
    </source>
</reference>
<name>A0A6A4S6T5_SCOMX</name>
<evidence type="ECO:0000256" key="1">
    <source>
        <dbReference type="SAM" id="MobiDB-lite"/>
    </source>
</evidence>
<organism evidence="2 3">
    <name type="scientific">Scophthalmus maximus</name>
    <name type="common">Turbot</name>
    <name type="synonym">Psetta maxima</name>
    <dbReference type="NCBI Taxonomy" id="52904"/>
    <lineage>
        <taxon>Eukaryota</taxon>
        <taxon>Metazoa</taxon>
        <taxon>Chordata</taxon>
        <taxon>Craniata</taxon>
        <taxon>Vertebrata</taxon>
        <taxon>Euteleostomi</taxon>
        <taxon>Actinopterygii</taxon>
        <taxon>Neopterygii</taxon>
        <taxon>Teleostei</taxon>
        <taxon>Neoteleostei</taxon>
        <taxon>Acanthomorphata</taxon>
        <taxon>Carangaria</taxon>
        <taxon>Pleuronectiformes</taxon>
        <taxon>Pleuronectoidei</taxon>
        <taxon>Scophthalmidae</taxon>
        <taxon>Scophthalmus</taxon>
    </lineage>
</organism>
<proteinExistence type="predicted"/>
<sequence>MAHEPRKFDSVANGQRRSKSLSSSVHFRLTAGNRCLCHAVNLKVTSPLSLQEHFESTRHQPAALLNEYTVELNVINTTKLQSLYKMSISVLERLANRLPP</sequence>
<evidence type="ECO:0000313" key="2">
    <source>
        <dbReference type="EMBL" id="KAF0026284.1"/>
    </source>
</evidence>
<feature type="compositionally biased region" description="Polar residues" evidence="1">
    <location>
        <begin position="12"/>
        <end position="23"/>
    </location>
</feature>
<dbReference type="EMBL" id="VEVO01000019">
    <property type="protein sequence ID" value="KAF0026284.1"/>
    <property type="molecule type" value="Genomic_DNA"/>
</dbReference>
<dbReference type="Proteomes" id="UP000438429">
    <property type="component" value="Unassembled WGS sequence"/>
</dbReference>
<evidence type="ECO:0000313" key="3">
    <source>
        <dbReference type="Proteomes" id="UP000438429"/>
    </source>
</evidence>
<gene>
    <name evidence="2" type="ORF">F2P81_021021</name>
</gene>
<protein>
    <submittedName>
        <fullName evidence="2">Uncharacterized protein</fullName>
    </submittedName>
</protein>
<comment type="caution">
    <text evidence="2">The sequence shown here is derived from an EMBL/GenBank/DDBJ whole genome shotgun (WGS) entry which is preliminary data.</text>
</comment>
<feature type="region of interest" description="Disordered" evidence="1">
    <location>
        <begin position="1"/>
        <end position="23"/>
    </location>
</feature>